<feature type="compositionally biased region" description="Basic and acidic residues" evidence="1">
    <location>
        <begin position="205"/>
        <end position="235"/>
    </location>
</feature>
<gene>
    <name evidence="3" type="ORF">CUV01_11885</name>
</gene>
<feature type="transmembrane region" description="Helical" evidence="2">
    <location>
        <begin position="59"/>
        <end position="80"/>
    </location>
</feature>
<dbReference type="KEGG" id="paro:CUV01_11885"/>
<feature type="region of interest" description="Disordered" evidence="1">
    <location>
        <begin position="202"/>
        <end position="235"/>
    </location>
</feature>
<feature type="compositionally biased region" description="Basic and acidic residues" evidence="1">
    <location>
        <begin position="109"/>
        <end position="133"/>
    </location>
</feature>
<protein>
    <submittedName>
        <fullName evidence="3">Uncharacterized protein</fullName>
    </submittedName>
</protein>
<dbReference type="AlphaFoldDB" id="A0A2K9EGA3"/>
<reference evidence="3 4" key="1">
    <citation type="submission" date="2017-12" db="EMBL/GenBank/DDBJ databases">
        <authorList>
            <person name="Hurst M.R.H."/>
        </authorList>
    </citation>
    <scope>NUCLEOTIDE SEQUENCE [LARGE SCALE GENOMIC DNA]</scope>
    <source>
        <strain evidence="3 4">BM15</strain>
    </source>
</reference>
<dbReference type="RefSeq" id="WP_101460665.1">
    <property type="nucleotide sequence ID" value="NZ_CP025408.1"/>
</dbReference>
<evidence type="ECO:0000256" key="2">
    <source>
        <dbReference type="SAM" id="Phobius"/>
    </source>
</evidence>
<accession>A0A2K9EGA3</accession>
<dbReference type="OrthoDB" id="7772402at2"/>
<evidence type="ECO:0000256" key="1">
    <source>
        <dbReference type="SAM" id="MobiDB-lite"/>
    </source>
</evidence>
<feature type="region of interest" description="Disordered" evidence="1">
    <location>
        <begin position="90"/>
        <end position="145"/>
    </location>
</feature>
<keyword evidence="2" id="KW-1133">Transmembrane helix</keyword>
<evidence type="ECO:0000313" key="4">
    <source>
        <dbReference type="Proteomes" id="UP000233742"/>
    </source>
</evidence>
<name>A0A2K9EGA3_9RHOB</name>
<keyword evidence="2" id="KW-0812">Transmembrane</keyword>
<proteinExistence type="predicted"/>
<dbReference type="EMBL" id="CP025408">
    <property type="protein sequence ID" value="AUH34000.1"/>
    <property type="molecule type" value="Genomic_DNA"/>
</dbReference>
<evidence type="ECO:0000313" key="3">
    <source>
        <dbReference type="EMBL" id="AUH34000.1"/>
    </source>
</evidence>
<feature type="region of interest" description="Disordered" evidence="1">
    <location>
        <begin position="1"/>
        <end position="51"/>
    </location>
</feature>
<organism evidence="3 4">
    <name type="scientific">Paracoccus tegillarcae</name>
    <dbReference type="NCBI Taxonomy" id="1529068"/>
    <lineage>
        <taxon>Bacteria</taxon>
        <taxon>Pseudomonadati</taxon>
        <taxon>Pseudomonadota</taxon>
        <taxon>Alphaproteobacteria</taxon>
        <taxon>Rhodobacterales</taxon>
        <taxon>Paracoccaceae</taxon>
        <taxon>Paracoccus</taxon>
    </lineage>
</organism>
<keyword evidence="2" id="KW-0472">Membrane</keyword>
<dbReference type="Proteomes" id="UP000233742">
    <property type="component" value="Chromosome"/>
</dbReference>
<sequence>MPTDNDPQYHRLNANRYGQERQSHASYKHRPMLSSRIPPSEPGPYEGTQSRDGSLTNKLLFWGGAGVLAAATTAAAVLAARKLTDAISGDDSGGALTRHQQQPLAPRFADLDEKERKSIRRRDRDRAQRERNRVSRMRAMAARERVTPRQNFARDMTDQASNLSGSLNGLVGSLTGAMAGFRQVAGQAGGIMREFSDAADAVRGFLDRPQERQPDRDRNSDEGRSPDRDDRTHRL</sequence>
<keyword evidence="4" id="KW-1185">Reference proteome</keyword>